<feature type="domain" description="Helitron helicase-like" evidence="2">
    <location>
        <begin position="101"/>
        <end position="170"/>
    </location>
</feature>
<dbReference type="Proteomes" id="UP001058974">
    <property type="component" value="Chromosome 6"/>
</dbReference>
<accession>A0A9D5A478</accession>
<evidence type="ECO:0000259" key="2">
    <source>
        <dbReference type="Pfam" id="PF14214"/>
    </source>
</evidence>
<dbReference type="InterPro" id="IPR025476">
    <property type="entry name" value="Helitron_helicase-like"/>
</dbReference>
<evidence type="ECO:0000256" key="1">
    <source>
        <dbReference type="SAM" id="MobiDB-lite"/>
    </source>
</evidence>
<evidence type="ECO:0000313" key="4">
    <source>
        <dbReference type="Proteomes" id="UP001058974"/>
    </source>
</evidence>
<dbReference type="Gramene" id="Psat06G0129300-T1">
    <property type="protein sequence ID" value="KAI5394596.1"/>
    <property type="gene ID" value="KIW84_061293"/>
</dbReference>
<gene>
    <name evidence="3" type="ORF">KIW84_061293</name>
</gene>
<feature type="region of interest" description="Disordered" evidence="1">
    <location>
        <begin position="32"/>
        <end position="81"/>
    </location>
</feature>
<organism evidence="3 4">
    <name type="scientific">Pisum sativum</name>
    <name type="common">Garden pea</name>
    <name type="synonym">Lathyrus oleraceus</name>
    <dbReference type="NCBI Taxonomy" id="3888"/>
    <lineage>
        <taxon>Eukaryota</taxon>
        <taxon>Viridiplantae</taxon>
        <taxon>Streptophyta</taxon>
        <taxon>Embryophyta</taxon>
        <taxon>Tracheophyta</taxon>
        <taxon>Spermatophyta</taxon>
        <taxon>Magnoliopsida</taxon>
        <taxon>eudicotyledons</taxon>
        <taxon>Gunneridae</taxon>
        <taxon>Pentapetalae</taxon>
        <taxon>rosids</taxon>
        <taxon>fabids</taxon>
        <taxon>Fabales</taxon>
        <taxon>Fabaceae</taxon>
        <taxon>Papilionoideae</taxon>
        <taxon>50 kb inversion clade</taxon>
        <taxon>NPAAA clade</taxon>
        <taxon>Hologalegina</taxon>
        <taxon>IRL clade</taxon>
        <taxon>Fabeae</taxon>
        <taxon>Lathyrus</taxon>
    </lineage>
</organism>
<protein>
    <recommendedName>
        <fullName evidence="2">Helitron helicase-like domain-containing protein</fullName>
    </recommendedName>
</protein>
<feature type="compositionally biased region" description="Polar residues" evidence="1">
    <location>
        <begin position="52"/>
        <end position="62"/>
    </location>
</feature>
<reference evidence="3 4" key="1">
    <citation type="journal article" date="2022" name="Nat. Genet.">
        <title>Improved pea reference genome and pan-genome highlight genomic features and evolutionary characteristics.</title>
        <authorList>
            <person name="Yang T."/>
            <person name="Liu R."/>
            <person name="Luo Y."/>
            <person name="Hu S."/>
            <person name="Wang D."/>
            <person name="Wang C."/>
            <person name="Pandey M.K."/>
            <person name="Ge S."/>
            <person name="Xu Q."/>
            <person name="Li N."/>
            <person name="Li G."/>
            <person name="Huang Y."/>
            <person name="Saxena R.K."/>
            <person name="Ji Y."/>
            <person name="Li M."/>
            <person name="Yan X."/>
            <person name="He Y."/>
            <person name="Liu Y."/>
            <person name="Wang X."/>
            <person name="Xiang C."/>
            <person name="Varshney R.K."/>
            <person name="Ding H."/>
            <person name="Gao S."/>
            <person name="Zong X."/>
        </authorList>
    </citation>
    <scope>NUCLEOTIDE SEQUENCE [LARGE SCALE GENOMIC DNA]</scope>
    <source>
        <strain evidence="3 4">cv. Zhongwan 6</strain>
    </source>
</reference>
<feature type="compositionally biased region" description="Acidic residues" evidence="1">
    <location>
        <begin position="63"/>
        <end position="79"/>
    </location>
</feature>
<dbReference type="EMBL" id="JAMSHJ010000006">
    <property type="protein sequence ID" value="KAI5394596.1"/>
    <property type="molecule type" value="Genomic_DNA"/>
</dbReference>
<dbReference type="Pfam" id="PF14214">
    <property type="entry name" value="Helitron_like_N"/>
    <property type="match status" value="1"/>
</dbReference>
<comment type="caution">
    <text evidence="3">The sequence shown here is derived from an EMBL/GenBank/DDBJ whole genome shotgun (WGS) entry which is preliminary data.</text>
</comment>
<evidence type="ECO:0000313" key="3">
    <source>
        <dbReference type="EMBL" id="KAI5394596.1"/>
    </source>
</evidence>
<feature type="compositionally biased region" description="Acidic residues" evidence="1">
    <location>
        <begin position="41"/>
        <end position="51"/>
    </location>
</feature>
<sequence>MVVHLFNHFANENHNSSSSSASNVPIQGSSTFIITPNGNIENDDSGDEDSTDNSLSDSSCEFQNEDANYDTSSDDEEYYDPNSTFLDTGNIAITQSHLVQQFLVQQFLVDGFTIMESQRLNYICKHQKKLRVSKYYNLAGLEQSANTQGSNKGKRVVLPSTYVGSRRSPAVERMYFHLEGDNSVYYIDYKRIDEVLDKPTVKESMFISWMEANKTYPEAKNLTYSQFVSKFVYEKGY</sequence>
<dbReference type="AlphaFoldDB" id="A0A9D5A478"/>
<keyword evidence="4" id="KW-1185">Reference proteome</keyword>
<name>A0A9D5A478_PEA</name>
<proteinExistence type="predicted"/>